<keyword evidence="16" id="KW-1185">Reference proteome</keyword>
<dbReference type="GO" id="GO:0000155">
    <property type="term" value="F:phosphorelay sensor kinase activity"/>
    <property type="evidence" value="ECO:0007669"/>
    <property type="project" value="InterPro"/>
</dbReference>
<dbReference type="InterPro" id="IPR010559">
    <property type="entry name" value="Sig_transdc_His_kin_internal"/>
</dbReference>
<keyword evidence="9 13" id="KW-1133">Transmembrane helix</keyword>
<name>A0A917E2Q8_9BACL</name>
<evidence type="ECO:0000259" key="14">
    <source>
        <dbReference type="PROSITE" id="PS50885"/>
    </source>
</evidence>
<evidence type="ECO:0000313" key="15">
    <source>
        <dbReference type="EMBL" id="GGD96786.1"/>
    </source>
</evidence>
<evidence type="ECO:0000256" key="9">
    <source>
        <dbReference type="ARBA" id="ARBA00022989"/>
    </source>
</evidence>
<dbReference type="Gene3D" id="3.30.450.20">
    <property type="entry name" value="PAS domain"/>
    <property type="match status" value="1"/>
</dbReference>
<dbReference type="RefSeq" id="WP_229750677.1">
    <property type="nucleotide sequence ID" value="NZ_BMHP01000008.1"/>
</dbReference>
<dbReference type="InterPro" id="IPR003594">
    <property type="entry name" value="HATPase_dom"/>
</dbReference>
<evidence type="ECO:0000256" key="2">
    <source>
        <dbReference type="ARBA" id="ARBA00022475"/>
    </source>
</evidence>
<dbReference type="SUPFAM" id="SSF55874">
    <property type="entry name" value="ATPase domain of HSP90 chaperone/DNA topoisomerase II/histidine kinase"/>
    <property type="match status" value="1"/>
</dbReference>
<evidence type="ECO:0000256" key="3">
    <source>
        <dbReference type="ARBA" id="ARBA00022553"/>
    </source>
</evidence>
<keyword evidence="7 15" id="KW-0418">Kinase</keyword>
<feature type="transmembrane region" description="Helical" evidence="13">
    <location>
        <begin position="296"/>
        <end position="318"/>
    </location>
</feature>
<dbReference type="EMBL" id="BMHP01000008">
    <property type="protein sequence ID" value="GGD96786.1"/>
    <property type="molecule type" value="Genomic_DNA"/>
</dbReference>
<evidence type="ECO:0000313" key="16">
    <source>
        <dbReference type="Proteomes" id="UP000612456"/>
    </source>
</evidence>
<dbReference type="InterPro" id="IPR003660">
    <property type="entry name" value="HAMP_dom"/>
</dbReference>
<dbReference type="Gene3D" id="3.30.565.10">
    <property type="entry name" value="Histidine kinase-like ATPase, C-terminal domain"/>
    <property type="match status" value="1"/>
</dbReference>
<evidence type="ECO:0000256" key="6">
    <source>
        <dbReference type="ARBA" id="ARBA00022741"/>
    </source>
</evidence>
<keyword evidence="12" id="KW-0175">Coiled coil</keyword>
<keyword evidence="6" id="KW-0547">Nucleotide-binding</keyword>
<accession>A0A917E2Q8</accession>
<feature type="coiled-coil region" evidence="12">
    <location>
        <begin position="360"/>
        <end position="387"/>
    </location>
</feature>
<dbReference type="PROSITE" id="PS50885">
    <property type="entry name" value="HAMP"/>
    <property type="match status" value="1"/>
</dbReference>
<evidence type="ECO:0000256" key="12">
    <source>
        <dbReference type="SAM" id="Coils"/>
    </source>
</evidence>
<evidence type="ECO:0000256" key="4">
    <source>
        <dbReference type="ARBA" id="ARBA00022679"/>
    </source>
</evidence>
<dbReference type="Pfam" id="PF06580">
    <property type="entry name" value="His_kinase"/>
    <property type="match status" value="1"/>
</dbReference>
<keyword evidence="5 13" id="KW-0812">Transmembrane</keyword>
<dbReference type="CDD" id="cd18774">
    <property type="entry name" value="PDC2_HK_sensor"/>
    <property type="match status" value="1"/>
</dbReference>
<comment type="subcellular location">
    <subcellularLocation>
        <location evidence="1">Cell membrane</location>
        <topology evidence="1">Multi-pass membrane protein</topology>
    </subcellularLocation>
</comment>
<evidence type="ECO:0000256" key="8">
    <source>
        <dbReference type="ARBA" id="ARBA00022840"/>
    </source>
</evidence>
<keyword evidence="10" id="KW-0902">Two-component regulatory system</keyword>
<feature type="domain" description="HAMP" evidence="14">
    <location>
        <begin position="320"/>
        <end position="372"/>
    </location>
</feature>
<evidence type="ECO:0000256" key="5">
    <source>
        <dbReference type="ARBA" id="ARBA00022692"/>
    </source>
</evidence>
<dbReference type="GO" id="GO:0005886">
    <property type="term" value="C:plasma membrane"/>
    <property type="evidence" value="ECO:0007669"/>
    <property type="project" value="UniProtKB-SubCell"/>
</dbReference>
<gene>
    <name evidence="15" type="ORF">GCM10010911_64440</name>
</gene>
<dbReference type="Pfam" id="PF02743">
    <property type="entry name" value="dCache_1"/>
    <property type="match status" value="1"/>
</dbReference>
<reference evidence="15" key="1">
    <citation type="journal article" date="2014" name="Int. J. Syst. Evol. Microbiol.">
        <title>Complete genome sequence of Corynebacterium casei LMG S-19264T (=DSM 44701T), isolated from a smear-ripened cheese.</title>
        <authorList>
            <consortium name="US DOE Joint Genome Institute (JGI-PGF)"/>
            <person name="Walter F."/>
            <person name="Albersmeier A."/>
            <person name="Kalinowski J."/>
            <person name="Ruckert C."/>
        </authorList>
    </citation>
    <scope>NUCLEOTIDE SEQUENCE</scope>
    <source>
        <strain evidence="15">CGMCC 1.15178</strain>
    </source>
</reference>
<organism evidence="15 16">
    <name type="scientific">Paenibacillus nasutitermitis</name>
    <dbReference type="NCBI Taxonomy" id="1652958"/>
    <lineage>
        <taxon>Bacteria</taxon>
        <taxon>Bacillati</taxon>
        <taxon>Bacillota</taxon>
        <taxon>Bacilli</taxon>
        <taxon>Bacillales</taxon>
        <taxon>Paenibacillaceae</taxon>
        <taxon>Paenibacillus</taxon>
    </lineage>
</organism>
<keyword evidence="11 13" id="KW-0472">Membrane</keyword>
<evidence type="ECO:0000256" key="1">
    <source>
        <dbReference type="ARBA" id="ARBA00004651"/>
    </source>
</evidence>
<dbReference type="GO" id="GO:0005524">
    <property type="term" value="F:ATP binding"/>
    <property type="evidence" value="ECO:0007669"/>
    <property type="project" value="UniProtKB-KW"/>
</dbReference>
<evidence type="ECO:0000256" key="10">
    <source>
        <dbReference type="ARBA" id="ARBA00023012"/>
    </source>
</evidence>
<keyword evidence="3" id="KW-0597">Phosphoprotein</keyword>
<dbReference type="InterPro" id="IPR050640">
    <property type="entry name" value="Bact_2-comp_sensor_kinase"/>
</dbReference>
<comment type="caution">
    <text evidence="15">The sequence shown here is derived from an EMBL/GenBank/DDBJ whole genome shotgun (WGS) entry which is preliminary data.</text>
</comment>
<keyword evidence="2" id="KW-1003">Cell membrane</keyword>
<dbReference type="PANTHER" id="PTHR34220">
    <property type="entry name" value="SENSOR HISTIDINE KINASE YPDA"/>
    <property type="match status" value="1"/>
</dbReference>
<sequence length="603" mass="69020">MNTRLKFRWRLLTIIIVSLLVLVPLLFQGYLVGQQSSKKIQELYGNSITKNMDSLAINIEFYLNYMKDFSRALSTDRNVVDALLLEESQKKEASIREELLVSATFYNVRIPLYIQIITPEKKVYSDIKMNSFEADQLLGVIQSAEWYNDYVPYNPNALYIHVGTDFHEQLKVRNAIYVSKNIIYNNQYLGMLVVQMNLSPIQRLMHQAQIQPSTTVFLSGKQGNVLIENEGNERDLSGLSTLIDQDKKTKDSSSGTLQLKYEAVEYVGSYREISGLPWYMVAVTPNDNLTSESKGVWAYAFIMMGISVVILSLVLFIITKKVTIPILNLTKLARNIHVQHMPKRYYYKGIEEIEILSSGMNQMLDRIEGQIEQIRKDERKKRELELILLQSQIKPHFLHNALNSIRWMAEIKGEKAIARALISLASMQHYILDKSNTVWSAINEEIDYIRSYLAFQEIRLGRKIECRYEIDEAASKSRIPKLSLQPIVENAVLHGFERLEGREPALMIRVFQQNGIVVIHIEDNGVGMDKEIVATILTDNKKSSLSSSSSGIGIRNVNKRLQLEYGVRYGVRIESKPDQGTVVEIQIVNNSLAEGDDNESYDR</sequence>
<protein>
    <submittedName>
        <fullName evidence="15">Sensor histidine kinase</fullName>
    </submittedName>
</protein>
<reference evidence="15" key="2">
    <citation type="submission" date="2020-09" db="EMBL/GenBank/DDBJ databases">
        <authorList>
            <person name="Sun Q."/>
            <person name="Zhou Y."/>
        </authorList>
    </citation>
    <scope>NUCLEOTIDE SEQUENCE</scope>
    <source>
        <strain evidence="15">CGMCC 1.15178</strain>
    </source>
</reference>
<keyword evidence="8" id="KW-0067">ATP-binding</keyword>
<dbReference type="AlphaFoldDB" id="A0A917E2Q8"/>
<evidence type="ECO:0000256" key="13">
    <source>
        <dbReference type="SAM" id="Phobius"/>
    </source>
</evidence>
<dbReference type="Proteomes" id="UP000612456">
    <property type="component" value="Unassembled WGS sequence"/>
</dbReference>
<evidence type="ECO:0000256" key="11">
    <source>
        <dbReference type="ARBA" id="ARBA00023136"/>
    </source>
</evidence>
<dbReference type="Pfam" id="PF02518">
    <property type="entry name" value="HATPase_c"/>
    <property type="match status" value="1"/>
</dbReference>
<keyword evidence="4" id="KW-0808">Transferase</keyword>
<dbReference type="Gene3D" id="6.10.340.10">
    <property type="match status" value="1"/>
</dbReference>
<dbReference type="PANTHER" id="PTHR34220:SF11">
    <property type="entry name" value="SENSOR PROTEIN KINASE HPTS"/>
    <property type="match status" value="1"/>
</dbReference>
<evidence type="ECO:0000256" key="7">
    <source>
        <dbReference type="ARBA" id="ARBA00022777"/>
    </source>
</evidence>
<proteinExistence type="predicted"/>
<dbReference type="InterPro" id="IPR036890">
    <property type="entry name" value="HATPase_C_sf"/>
</dbReference>
<dbReference type="InterPro" id="IPR033479">
    <property type="entry name" value="dCache_1"/>
</dbReference>